<keyword evidence="2" id="KW-1185">Reference proteome</keyword>
<evidence type="ECO:0000313" key="1">
    <source>
        <dbReference type="EMBL" id="KAK1120610.1"/>
    </source>
</evidence>
<accession>A0AA40KHL2</accession>
<dbReference type="EMBL" id="JAHYIQ010000030">
    <property type="protein sequence ID" value="KAK1120610.1"/>
    <property type="molecule type" value="Genomic_DNA"/>
</dbReference>
<gene>
    <name evidence="1" type="ORF">K0M31_012216</name>
</gene>
<protein>
    <submittedName>
        <fullName evidence="1">Uncharacterized protein</fullName>
    </submittedName>
</protein>
<comment type="caution">
    <text evidence="1">The sequence shown here is derived from an EMBL/GenBank/DDBJ whole genome shotgun (WGS) entry which is preliminary data.</text>
</comment>
<dbReference type="Proteomes" id="UP001177670">
    <property type="component" value="Unassembled WGS sequence"/>
</dbReference>
<reference evidence="1" key="1">
    <citation type="submission" date="2021-10" db="EMBL/GenBank/DDBJ databases">
        <title>Melipona bicolor Genome sequencing and assembly.</title>
        <authorList>
            <person name="Araujo N.S."/>
            <person name="Arias M.C."/>
        </authorList>
    </citation>
    <scope>NUCLEOTIDE SEQUENCE</scope>
    <source>
        <strain evidence="1">USP_2M_L1-L4_2017</strain>
        <tissue evidence="1">Whole body</tissue>
    </source>
</reference>
<sequence>MSPKNFPLISSRSVFDCVSSPSLSGSRLAQDWLAAKAPKLRVKKEKKGLGGEPKTRRPEGLAEFTNMCRLPRWFSGSSCKLGYSLCNALRQNHARFVVEITRGAMVDAHNRSWRRNRRRLVDDARLPRLGGNPVRKVGRVKGRLMCLMMI</sequence>
<evidence type="ECO:0000313" key="2">
    <source>
        <dbReference type="Proteomes" id="UP001177670"/>
    </source>
</evidence>
<proteinExistence type="predicted"/>
<dbReference type="AlphaFoldDB" id="A0AA40KHL2"/>
<name>A0AA40KHL2_9HYME</name>
<organism evidence="1 2">
    <name type="scientific">Melipona bicolor</name>
    <dbReference type="NCBI Taxonomy" id="60889"/>
    <lineage>
        <taxon>Eukaryota</taxon>
        <taxon>Metazoa</taxon>
        <taxon>Ecdysozoa</taxon>
        <taxon>Arthropoda</taxon>
        <taxon>Hexapoda</taxon>
        <taxon>Insecta</taxon>
        <taxon>Pterygota</taxon>
        <taxon>Neoptera</taxon>
        <taxon>Endopterygota</taxon>
        <taxon>Hymenoptera</taxon>
        <taxon>Apocrita</taxon>
        <taxon>Aculeata</taxon>
        <taxon>Apoidea</taxon>
        <taxon>Anthophila</taxon>
        <taxon>Apidae</taxon>
        <taxon>Melipona</taxon>
    </lineage>
</organism>